<dbReference type="Proteomes" id="UP000275385">
    <property type="component" value="Unassembled WGS sequence"/>
</dbReference>
<evidence type="ECO:0000256" key="1">
    <source>
        <dbReference type="SAM" id="Coils"/>
    </source>
</evidence>
<evidence type="ECO:0000256" key="2">
    <source>
        <dbReference type="SAM" id="MobiDB-lite"/>
    </source>
</evidence>
<dbReference type="AlphaFoldDB" id="A0A420Y4Q9"/>
<sequence length="927" mass="101028">MIMPFGRTGKHNNRSQHNLTGSGVGGGAISQAQSDGVSAASNPPPSASSNNTAFNSSESFDNSFRPNQPPASFLPHSANLHSAAQGGGVDLGNNNNGSDFGSQTQLHHSNTVSGGAYDSRRRDADFADQVSRSQSQRYPQQISPVQTQQQQLSQLQTQQQYGPSSGSIENLHEAVAANSPGGSQQGPPPQRQQQQQLPSGPPPKKQSTTRKLFKNILTGNNNKSSPDSQQQHDQQPQTSQSAYNNTGGLARRPSKRVSNLFPSSSTVPRNSSEQQQHSLDWQTRGLSARSSPLQPPTGFRDSTSIPESNQELLVQNPLDFLHTDSIRQVPADRSPYSPDEVGIYQQHQAEIQLQGPSPELQQHQFNQGVFDQQQQQLHQYGQQQQYPNGSQQLFPGQQQNPETVSQLSHESPVSDSDQRSVTNTQASQSSSALNQAPQPYNLQTQDIPGRHPGRQVQTPSSAHSLDQPQPSQQQNMAPPPGPPPSRRSQEAEKAGLSLGPPPSYRHSQQPNINSPLPPPPPSAGIQPPPNYRQSSLQGGQAFEGQGMEGRNSPQPSNSDRGDGGEDKALKELLIKYKNVKRLYFDGKKEIEQLSGQVEQLQNAIANQRMSQSRTSLDDNEYQTRFNRLNGAINNLSFNIRKDWKTLPSWLAPYITVDALKTGKQEMTAIGRAVITRWLVEEVFHRCFHPNLSPELSLQLKQIEQNIRHNSYVLNSQEEFEALTNKVVSWRMTTLEGLAQVLHGPESESNRVDFVRKATTNLTAFLYQHLAEPAPPGVDGSAGMIVELAVGIAMNMPLESRDVAITYPLPEQQINTHIMEVEKAGLPALESRPPDDGQDEKDGAGKKGDKSKPGKSNTSLEDVSSHNSSGTSLGASSSGKRDKFADSSVAGANVLPPKDPGKVRFAGFLAVEVRGRSVLVKAPVWTLG</sequence>
<feature type="coiled-coil region" evidence="1">
    <location>
        <begin position="583"/>
        <end position="610"/>
    </location>
</feature>
<feature type="compositionally biased region" description="Low complexity" evidence="2">
    <location>
        <begin position="224"/>
        <end position="241"/>
    </location>
</feature>
<name>A0A420Y4Q9_9PEZI</name>
<feature type="compositionally biased region" description="Polar residues" evidence="2">
    <location>
        <begin position="98"/>
        <end position="113"/>
    </location>
</feature>
<keyword evidence="4" id="KW-1185">Reference proteome</keyword>
<feature type="region of interest" description="Disordered" evidence="2">
    <location>
        <begin position="826"/>
        <end position="884"/>
    </location>
</feature>
<feature type="compositionally biased region" description="Polar residues" evidence="2">
    <location>
        <begin position="394"/>
        <end position="421"/>
    </location>
</feature>
<feature type="compositionally biased region" description="Polar residues" evidence="2">
    <location>
        <begin position="455"/>
        <end position="476"/>
    </location>
</feature>
<feature type="compositionally biased region" description="Low complexity" evidence="2">
    <location>
        <begin position="139"/>
        <end position="160"/>
    </location>
</feature>
<feature type="region of interest" description="Disordered" evidence="2">
    <location>
        <begin position="1"/>
        <end position="565"/>
    </location>
</feature>
<keyword evidence="1" id="KW-0175">Coiled coil</keyword>
<dbReference type="OrthoDB" id="4155914at2759"/>
<gene>
    <name evidence="3" type="ORF">DL546_004874</name>
</gene>
<proteinExistence type="predicted"/>
<evidence type="ECO:0008006" key="5">
    <source>
        <dbReference type="Google" id="ProtNLM"/>
    </source>
</evidence>
<feature type="compositionally biased region" description="Low complexity" evidence="2">
    <location>
        <begin position="422"/>
        <end position="439"/>
    </location>
</feature>
<feature type="compositionally biased region" description="Low complexity" evidence="2">
    <location>
        <begin position="47"/>
        <end position="59"/>
    </location>
</feature>
<protein>
    <recommendedName>
        <fullName evidence="5">S-adenosylmethionine-dependent methyltransferase-like protein</fullName>
    </recommendedName>
</protein>
<feature type="compositionally biased region" description="Polar residues" evidence="2">
    <location>
        <begin position="300"/>
        <end position="313"/>
    </location>
</feature>
<accession>A0A420Y4Q9</accession>
<evidence type="ECO:0000313" key="3">
    <source>
        <dbReference type="EMBL" id="RKU42871.1"/>
    </source>
</evidence>
<evidence type="ECO:0000313" key="4">
    <source>
        <dbReference type="Proteomes" id="UP000275385"/>
    </source>
</evidence>
<feature type="compositionally biased region" description="Basic and acidic residues" evidence="2">
    <location>
        <begin position="831"/>
        <end position="851"/>
    </location>
</feature>
<organism evidence="3 4">
    <name type="scientific">Coniochaeta pulveracea</name>
    <dbReference type="NCBI Taxonomy" id="177199"/>
    <lineage>
        <taxon>Eukaryota</taxon>
        <taxon>Fungi</taxon>
        <taxon>Dikarya</taxon>
        <taxon>Ascomycota</taxon>
        <taxon>Pezizomycotina</taxon>
        <taxon>Sordariomycetes</taxon>
        <taxon>Sordariomycetidae</taxon>
        <taxon>Coniochaetales</taxon>
        <taxon>Coniochaetaceae</taxon>
        <taxon>Coniochaeta</taxon>
    </lineage>
</organism>
<dbReference type="EMBL" id="QVQW01000050">
    <property type="protein sequence ID" value="RKU42871.1"/>
    <property type="molecule type" value="Genomic_DNA"/>
</dbReference>
<comment type="caution">
    <text evidence="3">The sequence shown here is derived from an EMBL/GenBank/DDBJ whole genome shotgun (WGS) entry which is preliminary data.</text>
</comment>
<feature type="compositionally biased region" description="Polar residues" evidence="2">
    <location>
        <begin position="345"/>
        <end position="355"/>
    </location>
</feature>
<feature type="compositionally biased region" description="Pro residues" evidence="2">
    <location>
        <begin position="515"/>
        <end position="530"/>
    </location>
</feature>
<feature type="compositionally biased region" description="Low complexity" evidence="2">
    <location>
        <begin position="864"/>
        <end position="877"/>
    </location>
</feature>
<reference evidence="3 4" key="1">
    <citation type="submission" date="2018-08" db="EMBL/GenBank/DDBJ databases">
        <title>Draft genome of the lignicolous fungus Coniochaeta pulveracea.</title>
        <authorList>
            <person name="Borstlap C.J."/>
            <person name="De Witt R.N."/>
            <person name="Botha A."/>
            <person name="Volschenk H."/>
        </authorList>
    </citation>
    <scope>NUCLEOTIDE SEQUENCE [LARGE SCALE GENOMIC DNA]</scope>
    <source>
        <strain evidence="3 4">CAB683</strain>
    </source>
</reference>
<feature type="compositionally biased region" description="Polar residues" evidence="2">
    <location>
        <begin position="256"/>
        <end position="292"/>
    </location>
</feature>
<dbReference type="STRING" id="177199.A0A420Y4Q9"/>
<feature type="compositionally biased region" description="Low complexity" evidence="2">
    <location>
        <begin position="361"/>
        <end position="393"/>
    </location>
</feature>